<dbReference type="Pfam" id="PF10997">
    <property type="entry name" value="Amj"/>
    <property type="match status" value="1"/>
</dbReference>
<keyword evidence="1" id="KW-0472">Membrane</keyword>
<dbReference type="STRING" id="29529.SAMN04488122_0640"/>
<dbReference type="Proteomes" id="UP000199310">
    <property type="component" value="Unassembled WGS sequence"/>
</dbReference>
<dbReference type="OrthoDB" id="7888986at2"/>
<keyword evidence="1" id="KW-0573">Peptidoglycan synthesis</keyword>
<feature type="transmembrane region" description="Helical" evidence="1">
    <location>
        <begin position="34"/>
        <end position="52"/>
    </location>
</feature>
<dbReference type="EMBL" id="FOJG01000001">
    <property type="protein sequence ID" value="SEW10891.1"/>
    <property type="molecule type" value="Genomic_DNA"/>
</dbReference>
<name>A0A1I0P904_9BACT</name>
<dbReference type="GO" id="GO:0008360">
    <property type="term" value="P:regulation of cell shape"/>
    <property type="evidence" value="ECO:0007669"/>
    <property type="project" value="UniProtKB-KW"/>
</dbReference>
<organism evidence="2 3">
    <name type="scientific">Chitinophaga arvensicola</name>
    <dbReference type="NCBI Taxonomy" id="29529"/>
    <lineage>
        <taxon>Bacteria</taxon>
        <taxon>Pseudomonadati</taxon>
        <taxon>Bacteroidota</taxon>
        <taxon>Chitinophagia</taxon>
        <taxon>Chitinophagales</taxon>
        <taxon>Chitinophagaceae</taxon>
        <taxon>Chitinophaga</taxon>
    </lineage>
</organism>
<keyword evidence="3" id="KW-1185">Reference proteome</keyword>
<sequence length="266" mass="29392">MTTQIIIVLILTMFINGMTTLSYAVRIIGVRTGRIAITFSLFNILVLLSRTANTLQAPLLAKTVEQHLKQGVFSNELIFRYIIASCTAGAIGGVLLIPTFQRLLLKAVVHFSIYRSVPRLFYLGFSGAGMQFLKENIRMPTKQQLLALPARNNFPWRIFFYNVVATAIITIAVLSCVYAAYLNPEYRTTASNLSGVINGVATVLMALFIDPHLSVLTDDVVLGKLSEADFRKFISHMILARIVGTLLAQVLFLPGAHLIAFLAEKV</sequence>
<proteinExistence type="inferred from homology"/>
<keyword evidence="1" id="KW-0133">Cell shape</keyword>
<dbReference type="GO" id="GO:0009252">
    <property type="term" value="P:peptidoglycan biosynthetic process"/>
    <property type="evidence" value="ECO:0007669"/>
    <property type="project" value="UniProtKB-UniRule"/>
</dbReference>
<dbReference type="GO" id="GO:0015648">
    <property type="term" value="F:lipid-linked peptidoglycan transporter activity"/>
    <property type="evidence" value="ECO:0007669"/>
    <property type="project" value="UniProtKB-UniRule"/>
</dbReference>
<feature type="transmembrane region" description="Helical" evidence="1">
    <location>
        <begin position="120"/>
        <end position="137"/>
    </location>
</feature>
<feature type="transmembrane region" description="Helical" evidence="1">
    <location>
        <begin position="193"/>
        <end position="217"/>
    </location>
</feature>
<keyword evidence="1" id="KW-0813">Transport</keyword>
<comment type="subcellular location">
    <subcellularLocation>
        <location evidence="1">Cell membrane</location>
        <topology evidence="1">Multi-pass membrane protein</topology>
    </subcellularLocation>
</comment>
<keyword evidence="1" id="KW-0961">Cell wall biogenesis/degradation</keyword>
<dbReference type="GO" id="GO:0071555">
    <property type="term" value="P:cell wall organization"/>
    <property type="evidence" value="ECO:0007669"/>
    <property type="project" value="UniProtKB-KW"/>
</dbReference>
<protein>
    <recommendedName>
        <fullName evidence="1">Lipid II flippase Amj</fullName>
    </recommendedName>
</protein>
<keyword evidence="1" id="KW-1133">Transmembrane helix</keyword>
<comment type="function">
    <text evidence="1">Involved in peptidoglycan biosynthesis. Transports lipid-linked peptidoglycan precursors from the inner to the outer leaflet of the cytoplasmic membrane.</text>
</comment>
<keyword evidence="1" id="KW-1003">Cell membrane</keyword>
<dbReference type="HAMAP" id="MF_02077">
    <property type="entry name" value="Amj_flippase"/>
    <property type="match status" value="1"/>
</dbReference>
<keyword evidence="1" id="KW-0812">Transmembrane</keyword>
<reference evidence="3" key="1">
    <citation type="submission" date="2016-10" db="EMBL/GenBank/DDBJ databases">
        <authorList>
            <person name="Varghese N."/>
            <person name="Submissions S."/>
        </authorList>
    </citation>
    <scope>NUCLEOTIDE SEQUENCE [LARGE SCALE GENOMIC DNA]</scope>
    <source>
        <strain evidence="3">DSM 3695</strain>
    </source>
</reference>
<evidence type="ECO:0000313" key="2">
    <source>
        <dbReference type="EMBL" id="SEW10891.1"/>
    </source>
</evidence>
<evidence type="ECO:0000256" key="1">
    <source>
        <dbReference type="HAMAP-Rule" id="MF_02077"/>
    </source>
</evidence>
<gene>
    <name evidence="1" type="primary">amj</name>
    <name evidence="2" type="ORF">SAMN04488122_0640</name>
</gene>
<accession>A0A1I0P904</accession>
<dbReference type="RefSeq" id="WP_089890455.1">
    <property type="nucleotide sequence ID" value="NZ_FOJG01000001.1"/>
</dbReference>
<dbReference type="UniPathway" id="UPA00219"/>
<feature type="transmembrane region" description="Helical" evidence="1">
    <location>
        <begin position="158"/>
        <end position="181"/>
    </location>
</feature>
<dbReference type="AlphaFoldDB" id="A0A1I0P904"/>
<evidence type="ECO:0000313" key="3">
    <source>
        <dbReference type="Proteomes" id="UP000199310"/>
    </source>
</evidence>
<dbReference type="GO" id="GO:0005886">
    <property type="term" value="C:plasma membrane"/>
    <property type="evidence" value="ECO:0007669"/>
    <property type="project" value="UniProtKB-SubCell"/>
</dbReference>
<comment type="similarity">
    <text evidence="1">Belongs to the Amj family.</text>
</comment>
<comment type="pathway">
    <text evidence="1">Cell wall biogenesis; peptidoglycan biosynthesis.</text>
</comment>
<dbReference type="InterPro" id="IPR021260">
    <property type="entry name" value="Amj"/>
</dbReference>
<feature type="transmembrane region" description="Helical" evidence="1">
    <location>
        <begin position="238"/>
        <end position="263"/>
    </location>
</feature>
<feature type="transmembrane region" description="Helical" evidence="1">
    <location>
        <begin position="78"/>
        <end position="100"/>
    </location>
</feature>